<accession>A0A7J7TPU6</accession>
<evidence type="ECO:0000256" key="1">
    <source>
        <dbReference type="SAM" id="MobiDB-lite"/>
    </source>
</evidence>
<sequence>MSAQRQSLDSVPEDCPAPTVQGEEEAGAAGPAVAPERERCCCRGRGHHAPRDGVRCGGRCRSPGKSVPACEWVSDRGPQCPRFPRKPPLASSLAVVISAAVPGAGPGVKAGSAPCWQAGGRGPGTARCGARRQEHVSWSRRLCSRWAAQPPCPHHAGRRFQSGQAGTCAGSGHAERGALLRASVPMLIRPGHHHLSPGST</sequence>
<name>A0A7J7TPU6_PIPKU</name>
<dbReference type="EMBL" id="JACAGB010000025">
    <property type="protein sequence ID" value="KAF6302552.1"/>
    <property type="molecule type" value="Genomic_DNA"/>
</dbReference>
<gene>
    <name evidence="2" type="ORF">mPipKuh1_009307</name>
</gene>
<comment type="caution">
    <text evidence="2">The sequence shown here is derived from an EMBL/GenBank/DDBJ whole genome shotgun (WGS) entry which is preliminary data.</text>
</comment>
<keyword evidence="3" id="KW-1185">Reference proteome</keyword>
<proteinExistence type="predicted"/>
<evidence type="ECO:0000313" key="2">
    <source>
        <dbReference type="EMBL" id="KAF6302552.1"/>
    </source>
</evidence>
<reference evidence="2 3" key="1">
    <citation type="journal article" date="2020" name="Nature">
        <title>Six reference-quality genomes reveal evolution of bat adaptations.</title>
        <authorList>
            <person name="Jebb D."/>
            <person name="Huang Z."/>
            <person name="Pippel M."/>
            <person name="Hughes G.M."/>
            <person name="Lavrichenko K."/>
            <person name="Devanna P."/>
            <person name="Winkler S."/>
            <person name="Jermiin L.S."/>
            <person name="Skirmuntt E.C."/>
            <person name="Katzourakis A."/>
            <person name="Burkitt-Gray L."/>
            <person name="Ray D.A."/>
            <person name="Sullivan K.A.M."/>
            <person name="Roscito J.G."/>
            <person name="Kirilenko B.M."/>
            <person name="Davalos L.M."/>
            <person name="Corthals A.P."/>
            <person name="Power M.L."/>
            <person name="Jones G."/>
            <person name="Ransome R.D."/>
            <person name="Dechmann D.K.N."/>
            <person name="Locatelli A.G."/>
            <person name="Puechmaille S.J."/>
            <person name="Fedrigo O."/>
            <person name="Jarvis E.D."/>
            <person name="Hiller M."/>
            <person name="Vernes S.C."/>
            <person name="Myers E.W."/>
            <person name="Teeling E.C."/>
        </authorList>
    </citation>
    <scope>NUCLEOTIDE SEQUENCE [LARGE SCALE GENOMIC DNA]</scope>
    <source>
        <strain evidence="2">MPipKuh1</strain>
        <tissue evidence="2">Flight muscle</tissue>
    </source>
</reference>
<dbReference type="AlphaFoldDB" id="A0A7J7TPU6"/>
<dbReference type="Proteomes" id="UP000558488">
    <property type="component" value="Unassembled WGS sequence"/>
</dbReference>
<evidence type="ECO:0000313" key="3">
    <source>
        <dbReference type="Proteomes" id="UP000558488"/>
    </source>
</evidence>
<protein>
    <submittedName>
        <fullName evidence="2">Uncharacterized protein</fullName>
    </submittedName>
</protein>
<feature type="region of interest" description="Disordered" evidence="1">
    <location>
        <begin position="1"/>
        <end position="35"/>
    </location>
</feature>
<organism evidence="2 3">
    <name type="scientific">Pipistrellus kuhlii</name>
    <name type="common">Kuhl's pipistrelle</name>
    <dbReference type="NCBI Taxonomy" id="59472"/>
    <lineage>
        <taxon>Eukaryota</taxon>
        <taxon>Metazoa</taxon>
        <taxon>Chordata</taxon>
        <taxon>Craniata</taxon>
        <taxon>Vertebrata</taxon>
        <taxon>Euteleostomi</taxon>
        <taxon>Mammalia</taxon>
        <taxon>Eutheria</taxon>
        <taxon>Laurasiatheria</taxon>
        <taxon>Chiroptera</taxon>
        <taxon>Yangochiroptera</taxon>
        <taxon>Vespertilionidae</taxon>
        <taxon>Pipistrellus</taxon>
    </lineage>
</organism>